<dbReference type="InterPro" id="IPR005467">
    <property type="entry name" value="His_kinase_dom"/>
</dbReference>
<dbReference type="SUPFAM" id="SSF55874">
    <property type="entry name" value="ATPase domain of HSP90 chaperone/DNA topoisomerase II/histidine kinase"/>
    <property type="match status" value="1"/>
</dbReference>
<dbReference type="CDD" id="cd00075">
    <property type="entry name" value="HATPase"/>
    <property type="match status" value="1"/>
</dbReference>
<dbReference type="SMART" id="SM00387">
    <property type="entry name" value="HATPase_c"/>
    <property type="match status" value="1"/>
</dbReference>
<comment type="subcellular location">
    <subcellularLocation>
        <location evidence="2">Membrane</location>
    </subcellularLocation>
</comment>
<dbReference type="Gene3D" id="3.30.565.10">
    <property type="entry name" value="Histidine kinase-like ATPase, C-terminal domain"/>
    <property type="match status" value="1"/>
</dbReference>
<dbReference type="PRINTS" id="PR00344">
    <property type="entry name" value="BCTRLSENSOR"/>
</dbReference>
<evidence type="ECO:0000256" key="10">
    <source>
        <dbReference type="ARBA" id="ARBA00023136"/>
    </source>
</evidence>
<dbReference type="OrthoDB" id="84942at2"/>
<keyword evidence="9" id="KW-0902">Two-component regulatory system</keyword>
<dbReference type="PANTHER" id="PTHR45436">
    <property type="entry name" value="SENSOR HISTIDINE KINASE YKOH"/>
    <property type="match status" value="1"/>
</dbReference>
<organism evidence="12 13">
    <name type="scientific">Faecalibacterium prausnitzii</name>
    <dbReference type="NCBI Taxonomy" id="853"/>
    <lineage>
        <taxon>Bacteria</taxon>
        <taxon>Bacillati</taxon>
        <taxon>Bacillota</taxon>
        <taxon>Clostridia</taxon>
        <taxon>Eubacteriales</taxon>
        <taxon>Oscillospiraceae</taxon>
        <taxon>Faecalibacterium</taxon>
    </lineage>
</organism>
<keyword evidence="7 12" id="KW-0418">Kinase</keyword>
<dbReference type="InterPro" id="IPR004358">
    <property type="entry name" value="Sig_transdc_His_kin-like_C"/>
</dbReference>
<sequence length="261" mass="28895">MRRRNDGAGASPQEEFGDVCFHALGIIDQNREYLQMHLLASADLPTRQALSDIQIESARLDRTVRNAITLYQLENEELSELQPLDLCGLLEKAGRLAPDIQRSLEITLTAESGGIEHCAVMGVPDEAEQLLLHLISNALRACDAGGRVWVSLKQKKTGVALRVEDNGCGLMEEDPIENNRRFLSGAKLGLRICKLICRRAGWKLTLTARPGGGTRAQVVFPLASCEDIPPEMELHSSEENDIRAARFASRAAQEILLLRRY</sequence>
<name>A0A329TWQ4_9FIRM</name>
<keyword evidence="10" id="KW-0472">Membrane</keyword>
<evidence type="ECO:0000256" key="3">
    <source>
        <dbReference type="ARBA" id="ARBA00012438"/>
    </source>
</evidence>
<keyword evidence="4" id="KW-0597">Phosphoprotein</keyword>
<reference evidence="12 13" key="1">
    <citation type="submission" date="2018-02" db="EMBL/GenBank/DDBJ databases">
        <title>Complete genome sequencing of Faecalibacterium prausnitzii strains isolated from the human gut.</title>
        <authorList>
            <person name="Fitzgerald B.C."/>
            <person name="Shkoporov A.N."/>
            <person name="Ross P.R."/>
            <person name="Hill C."/>
        </authorList>
    </citation>
    <scope>NUCLEOTIDE SEQUENCE [LARGE SCALE GENOMIC DNA]</scope>
    <source>
        <strain evidence="12 13">APC942/32-1</strain>
    </source>
</reference>
<keyword evidence="5" id="KW-0808">Transferase</keyword>
<accession>A0A329TWQ4</accession>
<evidence type="ECO:0000256" key="8">
    <source>
        <dbReference type="ARBA" id="ARBA00022989"/>
    </source>
</evidence>
<evidence type="ECO:0000313" key="13">
    <source>
        <dbReference type="Proteomes" id="UP000251144"/>
    </source>
</evidence>
<dbReference type="RefSeq" id="WP_158401269.1">
    <property type="nucleotide sequence ID" value="NZ_PRLB01000009.1"/>
</dbReference>
<comment type="catalytic activity">
    <reaction evidence="1">
        <text>ATP + protein L-histidine = ADP + protein N-phospho-L-histidine.</text>
        <dbReference type="EC" id="2.7.13.3"/>
    </reaction>
</comment>
<proteinExistence type="predicted"/>
<evidence type="ECO:0000259" key="11">
    <source>
        <dbReference type="PROSITE" id="PS50109"/>
    </source>
</evidence>
<dbReference type="InterPro" id="IPR036890">
    <property type="entry name" value="HATPase_C_sf"/>
</dbReference>
<dbReference type="EMBL" id="PRLB01000009">
    <property type="protein sequence ID" value="RAW53679.1"/>
    <property type="molecule type" value="Genomic_DNA"/>
</dbReference>
<evidence type="ECO:0000256" key="7">
    <source>
        <dbReference type="ARBA" id="ARBA00022777"/>
    </source>
</evidence>
<dbReference type="GO" id="GO:0004673">
    <property type="term" value="F:protein histidine kinase activity"/>
    <property type="evidence" value="ECO:0007669"/>
    <property type="project" value="UniProtKB-EC"/>
</dbReference>
<evidence type="ECO:0000256" key="6">
    <source>
        <dbReference type="ARBA" id="ARBA00022692"/>
    </source>
</evidence>
<keyword evidence="6" id="KW-0812">Transmembrane</keyword>
<dbReference type="InterPro" id="IPR050428">
    <property type="entry name" value="TCS_sensor_his_kinase"/>
</dbReference>
<gene>
    <name evidence="12" type="ORF">C4N26_09865</name>
</gene>
<dbReference type="PROSITE" id="PS50109">
    <property type="entry name" value="HIS_KIN"/>
    <property type="match status" value="1"/>
</dbReference>
<dbReference type="GO" id="GO:0000160">
    <property type="term" value="P:phosphorelay signal transduction system"/>
    <property type="evidence" value="ECO:0007669"/>
    <property type="project" value="UniProtKB-KW"/>
</dbReference>
<protein>
    <recommendedName>
        <fullName evidence="3">histidine kinase</fullName>
        <ecNumber evidence="3">2.7.13.3</ecNumber>
    </recommendedName>
</protein>
<feature type="domain" description="Histidine kinase" evidence="11">
    <location>
        <begin position="56"/>
        <end position="224"/>
    </location>
</feature>
<evidence type="ECO:0000256" key="4">
    <source>
        <dbReference type="ARBA" id="ARBA00022553"/>
    </source>
</evidence>
<dbReference type="EC" id="2.7.13.3" evidence="3"/>
<dbReference type="Pfam" id="PF02518">
    <property type="entry name" value="HATPase_c"/>
    <property type="match status" value="1"/>
</dbReference>
<evidence type="ECO:0000313" key="12">
    <source>
        <dbReference type="EMBL" id="RAW53679.1"/>
    </source>
</evidence>
<keyword evidence="8" id="KW-1133">Transmembrane helix</keyword>
<evidence type="ECO:0000256" key="5">
    <source>
        <dbReference type="ARBA" id="ARBA00022679"/>
    </source>
</evidence>
<evidence type="ECO:0000256" key="9">
    <source>
        <dbReference type="ARBA" id="ARBA00023012"/>
    </source>
</evidence>
<dbReference type="GO" id="GO:0005886">
    <property type="term" value="C:plasma membrane"/>
    <property type="evidence" value="ECO:0007669"/>
    <property type="project" value="TreeGrafter"/>
</dbReference>
<dbReference type="AlphaFoldDB" id="A0A329TWQ4"/>
<dbReference type="PANTHER" id="PTHR45436:SF5">
    <property type="entry name" value="SENSOR HISTIDINE KINASE TRCS"/>
    <property type="match status" value="1"/>
</dbReference>
<dbReference type="Proteomes" id="UP000251144">
    <property type="component" value="Unassembled WGS sequence"/>
</dbReference>
<evidence type="ECO:0000256" key="2">
    <source>
        <dbReference type="ARBA" id="ARBA00004370"/>
    </source>
</evidence>
<dbReference type="InterPro" id="IPR003594">
    <property type="entry name" value="HATPase_dom"/>
</dbReference>
<evidence type="ECO:0000256" key="1">
    <source>
        <dbReference type="ARBA" id="ARBA00000085"/>
    </source>
</evidence>
<comment type="caution">
    <text evidence="12">The sequence shown here is derived from an EMBL/GenBank/DDBJ whole genome shotgun (WGS) entry which is preliminary data.</text>
</comment>